<dbReference type="GO" id="GO:0006826">
    <property type="term" value="P:iron ion transport"/>
    <property type="evidence" value="ECO:0007669"/>
    <property type="project" value="UniProtKB-KW"/>
</dbReference>
<dbReference type="PANTHER" id="PTHR47234:SF1">
    <property type="entry name" value="TONB-DEPENDENT RECEPTOR"/>
    <property type="match status" value="1"/>
</dbReference>
<dbReference type="InterPro" id="IPR000531">
    <property type="entry name" value="Beta-barrel_TonB"/>
</dbReference>
<dbReference type="EMBL" id="JACGXS010000009">
    <property type="protein sequence ID" value="MBA8683125.1"/>
    <property type="molecule type" value="Genomic_DNA"/>
</dbReference>
<keyword evidence="3 10" id="KW-1134">Transmembrane beta strand</keyword>
<dbReference type="PROSITE" id="PS52016">
    <property type="entry name" value="TONB_DEPENDENT_REC_3"/>
    <property type="match status" value="1"/>
</dbReference>
<dbReference type="InterPro" id="IPR039426">
    <property type="entry name" value="TonB-dep_rcpt-like"/>
</dbReference>
<dbReference type="InterPro" id="IPR037066">
    <property type="entry name" value="Plug_dom_sf"/>
</dbReference>
<organism evidence="13 14">
    <name type="scientific">Stenotrophomonas tumulicola</name>
    <dbReference type="NCBI Taxonomy" id="1685415"/>
    <lineage>
        <taxon>Bacteria</taxon>
        <taxon>Pseudomonadati</taxon>
        <taxon>Pseudomonadota</taxon>
        <taxon>Gammaproteobacteria</taxon>
        <taxon>Lysobacterales</taxon>
        <taxon>Lysobacteraceae</taxon>
        <taxon>Stenotrophomonas</taxon>
    </lineage>
</organism>
<protein>
    <submittedName>
        <fullName evidence="13">TonB-dependent receptor</fullName>
    </submittedName>
</protein>
<evidence type="ECO:0000256" key="2">
    <source>
        <dbReference type="ARBA" id="ARBA00022448"/>
    </source>
</evidence>
<evidence type="ECO:0000313" key="14">
    <source>
        <dbReference type="Proteomes" id="UP000547058"/>
    </source>
</evidence>
<evidence type="ECO:0000256" key="5">
    <source>
        <dbReference type="ARBA" id="ARBA00022692"/>
    </source>
</evidence>
<keyword evidence="4" id="KW-0410">Iron transport</keyword>
<feature type="domain" description="Secretin/TonB short N-terminal" evidence="12">
    <location>
        <begin position="39"/>
        <end position="90"/>
    </location>
</feature>
<evidence type="ECO:0000256" key="9">
    <source>
        <dbReference type="ARBA" id="ARBA00023237"/>
    </source>
</evidence>
<dbReference type="InterPro" id="IPR036942">
    <property type="entry name" value="Beta-barrel_TonB_sf"/>
</dbReference>
<evidence type="ECO:0000256" key="6">
    <source>
        <dbReference type="ARBA" id="ARBA00023004"/>
    </source>
</evidence>
<comment type="similarity">
    <text evidence="10 11">Belongs to the TonB-dependent receptor family.</text>
</comment>
<comment type="caution">
    <text evidence="13">The sequence shown here is derived from an EMBL/GenBank/DDBJ whole genome shotgun (WGS) entry which is preliminary data.</text>
</comment>
<keyword evidence="7 11" id="KW-0798">TonB box</keyword>
<keyword evidence="13" id="KW-0675">Receptor</keyword>
<keyword evidence="4" id="KW-0406">Ion transport</keyword>
<keyword evidence="5 10" id="KW-0812">Transmembrane</keyword>
<dbReference type="Gene3D" id="2.170.130.10">
    <property type="entry name" value="TonB-dependent receptor, plug domain"/>
    <property type="match status" value="1"/>
</dbReference>
<dbReference type="GO" id="GO:0009279">
    <property type="term" value="C:cell outer membrane"/>
    <property type="evidence" value="ECO:0007669"/>
    <property type="project" value="UniProtKB-SubCell"/>
</dbReference>
<evidence type="ECO:0000256" key="10">
    <source>
        <dbReference type="PROSITE-ProRule" id="PRU01360"/>
    </source>
</evidence>
<dbReference type="SUPFAM" id="SSF56935">
    <property type="entry name" value="Porins"/>
    <property type="match status" value="1"/>
</dbReference>
<sequence>MLFAGGSIAGEARTPPLDYQIGTQPLADALQQWAQRSGQALLFDAAELSGLRSRGVHGRHAPDAALEQLLQGLPVKVLHGTPGVYVVRRQAAAPAPATPKPPTPATPAVAAATGPASVALPTLQVTGSRLPRTSVQTTLPLAVIEREDILRSGHGSLYDLLRQLPGMNSHSPLSSARSGDSMYLPMGAAATTSLDGMGPRATLFLVNGRRLPRYPMVSLEQGALTDLGGIPLSFVERIELVRGGASAIYGADAISGVVNIILRDHADGPEAMLQTGTSSHGDGAQNRLQAATGGTTRSGDRWFIGADLLRAEHVAGHRRAWNANDSPYPIGLLTGNGYYVPAPLCGAPLRKDDDGCWFDSARARSLQPASTAAALYARFRHEGEQGHYAYAEARASQTLQRLELGPTAVGLNLRNGMVINHVFQEAGSVRTRVRALEADLAVGLGRDQPGRHWEAGLSRQRSQVHLSTKGTVHSARLQDALREGFIPGFTELPPQLAAQLFPTIHNRGRTEQWQAWWGVQRDLFALAGGNAQLASGIDLRRETWTARPDALLGKGELALALPVEQRQLSRQSNAAYTELGLPLARSLRLDLAARWDRDGRYRDFSPRAGLRWTPSSSWSFLLSSGESYRAPSLFERRRPPAYFGMRTLRASPALPPCTLETAQGCMVDVQVAENPTLAAETARSHSLGASWTPNDALSLTLTHNVVELRNEILALRPEDASWESATWSLDGSGHLQGVRLSFDNLGRTVSRNWVLRGDYRIGQVDSGQWRFTVDALHQQELRRFRRNSTTMDLLGYSTPDTAGTLGVQWQDPRWDIALRANYRGSTLAWLPEQPCPAGQHDDGHCRNPDQLRWDLHLGRSFGPRFSAALDVHNLFDAQPVNYIPDNGTLVPGLDDPLGRYLRLTLTFR</sequence>
<proteinExistence type="inferred from homology"/>
<dbReference type="InterPro" id="IPR012910">
    <property type="entry name" value="Plug_dom"/>
</dbReference>
<dbReference type="PANTHER" id="PTHR47234">
    <property type="match status" value="1"/>
</dbReference>
<dbReference type="SMART" id="SM00965">
    <property type="entry name" value="STN"/>
    <property type="match status" value="1"/>
</dbReference>
<dbReference type="Gene3D" id="2.40.170.20">
    <property type="entry name" value="TonB-dependent receptor, beta-barrel domain"/>
    <property type="match status" value="1"/>
</dbReference>
<evidence type="ECO:0000259" key="12">
    <source>
        <dbReference type="SMART" id="SM00965"/>
    </source>
</evidence>
<accession>A0A7W3FP69</accession>
<dbReference type="Gene3D" id="3.55.50.30">
    <property type="match status" value="1"/>
</dbReference>
<evidence type="ECO:0000313" key="13">
    <source>
        <dbReference type="EMBL" id="MBA8683125.1"/>
    </source>
</evidence>
<evidence type="ECO:0000256" key="1">
    <source>
        <dbReference type="ARBA" id="ARBA00004571"/>
    </source>
</evidence>
<dbReference type="Pfam" id="PF07715">
    <property type="entry name" value="Plug"/>
    <property type="match status" value="1"/>
</dbReference>
<dbReference type="AlphaFoldDB" id="A0A7W3FP69"/>
<keyword evidence="8 10" id="KW-0472">Membrane</keyword>
<evidence type="ECO:0000256" key="8">
    <source>
        <dbReference type="ARBA" id="ARBA00023136"/>
    </source>
</evidence>
<evidence type="ECO:0000256" key="7">
    <source>
        <dbReference type="ARBA" id="ARBA00023077"/>
    </source>
</evidence>
<dbReference type="Proteomes" id="UP000547058">
    <property type="component" value="Unassembled WGS sequence"/>
</dbReference>
<keyword evidence="9 10" id="KW-0998">Cell outer membrane</keyword>
<name>A0A7W3FP69_9GAMM</name>
<evidence type="ECO:0000256" key="11">
    <source>
        <dbReference type="RuleBase" id="RU003357"/>
    </source>
</evidence>
<evidence type="ECO:0000256" key="4">
    <source>
        <dbReference type="ARBA" id="ARBA00022496"/>
    </source>
</evidence>
<gene>
    <name evidence="13" type="ORF">H4O11_15100</name>
</gene>
<comment type="subcellular location">
    <subcellularLocation>
        <location evidence="1 10">Cell outer membrane</location>
        <topology evidence="1 10">Multi-pass membrane protein</topology>
    </subcellularLocation>
</comment>
<reference evidence="13 14" key="1">
    <citation type="submission" date="2020-08" db="EMBL/GenBank/DDBJ databases">
        <title>Stenotrophomonas tumulicola JCM 30961.</title>
        <authorList>
            <person name="Deng Y."/>
        </authorList>
    </citation>
    <scope>NUCLEOTIDE SEQUENCE [LARGE SCALE GENOMIC DNA]</scope>
    <source>
        <strain evidence="13 14">JCM 30961</strain>
    </source>
</reference>
<dbReference type="Pfam" id="PF00593">
    <property type="entry name" value="TonB_dep_Rec_b-barrel"/>
    <property type="match status" value="1"/>
</dbReference>
<dbReference type="InterPro" id="IPR011662">
    <property type="entry name" value="Secretin/TonB_short_N"/>
</dbReference>
<keyword evidence="6" id="KW-0408">Iron</keyword>
<keyword evidence="14" id="KW-1185">Reference proteome</keyword>
<keyword evidence="2 10" id="KW-0813">Transport</keyword>
<evidence type="ECO:0000256" key="3">
    <source>
        <dbReference type="ARBA" id="ARBA00022452"/>
    </source>
</evidence>
<dbReference type="RefSeq" id="WP_182340456.1">
    <property type="nucleotide sequence ID" value="NZ_JACGXS010000009.1"/>
</dbReference>